<keyword evidence="6 7" id="KW-0067">ATP-binding</keyword>
<evidence type="ECO:0000256" key="6">
    <source>
        <dbReference type="ARBA" id="ARBA00022840"/>
    </source>
</evidence>
<feature type="compositionally biased region" description="Gly residues" evidence="8">
    <location>
        <begin position="352"/>
        <end position="363"/>
    </location>
</feature>
<dbReference type="InterPro" id="IPR011009">
    <property type="entry name" value="Kinase-like_dom_sf"/>
</dbReference>
<gene>
    <name evidence="10" type="ORF">GCM10010302_02350</name>
</gene>
<feature type="compositionally biased region" description="Pro residues" evidence="8">
    <location>
        <begin position="431"/>
        <end position="440"/>
    </location>
</feature>
<dbReference type="SMART" id="SM00220">
    <property type="entry name" value="S_TKc"/>
    <property type="match status" value="1"/>
</dbReference>
<dbReference type="Pfam" id="PF13374">
    <property type="entry name" value="TPR_10"/>
    <property type="match status" value="3"/>
</dbReference>
<dbReference type="CDD" id="cd14014">
    <property type="entry name" value="STKc_PknB_like"/>
    <property type="match status" value="1"/>
</dbReference>
<keyword evidence="11" id="KW-1185">Reference proteome</keyword>
<keyword evidence="2" id="KW-0723">Serine/threonine-protein kinase</keyword>
<dbReference type="InterPro" id="IPR017441">
    <property type="entry name" value="Protein_kinase_ATP_BS"/>
</dbReference>
<evidence type="ECO:0000256" key="2">
    <source>
        <dbReference type="ARBA" id="ARBA00022527"/>
    </source>
</evidence>
<keyword evidence="4 7" id="KW-0547">Nucleotide-binding</keyword>
<dbReference type="Gene3D" id="1.25.40.10">
    <property type="entry name" value="Tetratricopeptide repeat domain"/>
    <property type="match status" value="2"/>
</dbReference>
<evidence type="ECO:0000256" key="8">
    <source>
        <dbReference type="SAM" id="MobiDB-lite"/>
    </source>
</evidence>
<feature type="domain" description="Protein kinase" evidence="9">
    <location>
        <begin position="11"/>
        <end position="281"/>
    </location>
</feature>
<feature type="binding site" evidence="7">
    <location>
        <position position="40"/>
    </location>
    <ligand>
        <name>ATP</name>
        <dbReference type="ChEBI" id="CHEBI:30616"/>
    </ligand>
</feature>
<accession>A0ABN0UZQ7</accession>
<keyword evidence="5" id="KW-0418">Kinase</keyword>
<feature type="compositionally biased region" description="Low complexity" evidence="8">
    <location>
        <begin position="364"/>
        <end position="378"/>
    </location>
</feature>
<feature type="compositionally biased region" description="Low complexity" evidence="8">
    <location>
        <begin position="334"/>
        <end position="345"/>
    </location>
</feature>
<dbReference type="Pfam" id="PF13424">
    <property type="entry name" value="TPR_12"/>
    <property type="match status" value="2"/>
</dbReference>
<dbReference type="PANTHER" id="PTHR43289:SF6">
    <property type="entry name" value="SERINE_THREONINE-PROTEIN KINASE NEKL-3"/>
    <property type="match status" value="1"/>
</dbReference>
<evidence type="ECO:0000313" key="10">
    <source>
        <dbReference type="EMBL" id="GAA0268141.1"/>
    </source>
</evidence>
<organism evidence="10 11">
    <name type="scientific">Streptomyces polychromogenes</name>
    <dbReference type="NCBI Taxonomy" id="67342"/>
    <lineage>
        <taxon>Bacteria</taxon>
        <taxon>Bacillati</taxon>
        <taxon>Actinomycetota</taxon>
        <taxon>Actinomycetes</taxon>
        <taxon>Kitasatosporales</taxon>
        <taxon>Streptomycetaceae</taxon>
        <taxon>Streptomyces</taxon>
    </lineage>
</organism>
<evidence type="ECO:0000256" key="1">
    <source>
        <dbReference type="ARBA" id="ARBA00012513"/>
    </source>
</evidence>
<keyword evidence="3" id="KW-0808">Transferase</keyword>
<dbReference type="SUPFAM" id="SSF56112">
    <property type="entry name" value="Protein kinase-like (PK-like)"/>
    <property type="match status" value="1"/>
</dbReference>
<dbReference type="Pfam" id="PF00069">
    <property type="entry name" value="Pkinase"/>
    <property type="match status" value="1"/>
</dbReference>
<dbReference type="Gene3D" id="3.30.200.20">
    <property type="entry name" value="Phosphorylase Kinase, domain 1"/>
    <property type="match status" value="1"/>
</dbReference>
<dbReference type="EMBL" id="BAAABV010000002">
    <property type="protein sequence ID" value="GAA0268141.1"/>
    <property type="molecule type" value="Genomic_DNA"/>
</dbReference>
<dbReference type="RefSeq" id="WP_344150817.1">
    <property type="nucleotide sequence ID" value="NZ_BAAABV010000002.1"/>
</dbReference>
<evidence type="ECO:0000259" key="9">
    <source>
        <dbReference type="PROSITE" id="PS50011"/>
    </source>
</evidence>
<dbReference type="Proteomes" id="UP001501867">
    <property type="component" value="Unassembled WGS sequence"/>
</dbReference>
<comment type="caution">
    <text evidence="10">The sequence shown here is derived from an EMBL/GenBank/DDBJ whole genome shotgun (WGS) entry which is preliminary data.</text>
</comment>
<dbReference type="InterPro" id="IPR000719">
    <property type="entry name" value="Prot_kinase_dom"/>
</dbReference>
<sequence length="830" mass="87825">MAESRLIQGRYRSLDLIGRGGMGEVWRARDESLGRQVAVKCLKPVGAEQDAHFTQVLRERFRREARVAASLQHRGVTVVHDFGDDSAAGGPLYLVMELLEGRNLSQLMEENEARPLPVDVVLDIAEQMAAALGYTHDQGVVHRDLKPANIMRLTDGTVKICDFGIARLAHDIGFTAKLTGGGMAMGTPHYMSPEQIAGGEVDHRSDLYSLGCVLYEIATGAPPFDLGDSWSVLVGHRDTAPVPPRDHRPELPEYFERIVLDLLAKRPDERPGDARHLHRRLVDARFGPGASRERGPLPAWAAGMTAGRKAGIDARPASGEWAVLTGSWTAPRRPAGAHSPAGTGHPHPPGAHPGGGRPAGGPVPGTATAPASGTASLPLSGHPSASGHPGVFPSGHAGAPESAGTGTAGTGHATVPGPRYADGTGTGHPGVPGPGHPGVPGPGHLGVPGPGHLAVPGPGHTGGFAPDGYPGPGSPSGEQRILRPAPADDPRLTTAYGTAVVRTHAPTDPGRPDSLDAGHIRAFALSRAGRPEEALAVYAAVAEGRARVLGPDHADTLAARQEEAYELGRLGRHGEAYEMYRTVLAARVRTTGPLHPDTLRCRHNLACALGALGRHAEAHEAAAEVAADRTAVLGPEHVDTLLTRYEVGYALGRLGRWNEALTVFRQVAAARERVLGRDHPDALAARYETGIALGRTGRAAEALDLFRSLVRDRTRAYGAADPETLRARHVLGVNLGRLDRWEEAVAEAREVGAARAKALGAEHPDTLVSRRELAVGLGRLGRWDQALPVYRELSGIRERSLGDEHPDTVLAHADEAHCLERLGQVCYQEP</sequence>
<dbReference type="InterPro" id="IPR011990">
    <property type="entry name" value="TPR-like_helical_dom_sf"/>
</dbReference>
<evidence type="ECO:0000256" key="4">
    <source>
        <dbReference type="ARBA" id="ARBA00022741"/>
    </source>
</evidence>
<dbReference type="PANTHER" id="PTHR43289">
    <property type="entry name" value="MITOGEN-ACTIVATED PROTEIN KINASE KINASE KINASE 20-RELATED"/>
    <property type="match status" value="1"/>
</dbReference>
<dbReference type="SUPFAM" id="SSF48452">
    <property type="entry name" value="TPR-like"/>
    <property type="match status" value="3"/>
</dbReference>
<evidence type="ECO:0000313" key="11">
    <source>
        <dbReference type="Proteomes" id="UP001501867"/>
    </source>
</evidence>
<name>A0ABN0UZQ7_9ACTN</name>
<proteinExistence type="predicted"/>
<evidence type="ECO:0000256" key="5">
    <source>
        <dbReference type="ARBA" id="ARBA00022777"/>
    </source>
</evidence>
<protein>
    <recommendedName>
        <fullName evidence="1">non-specific serine/threonine protein kinase</fullName>
        <ecNumber evidence="1">2.7.11.1</ecNumber>
    </recommendedName>
</protein>
<feature type="compositionally biased region" description="Low complexity" evidence="8">
    <location>
        <begin position="397"/>
        <end position="418"/>
    </location>
</feature>
<reference evidence="10 11" key="1">
    <citation type="journal article" date="2019" name="Int. J. Syst. Evol. Microbiol.">
        <title>The Global Catalogue of Microorganisms (GCM) 10K type strain sequencing project: providing services to taxonomists for standard genome sequencing and annotation.</title>
        <authorList>
            <consortium name="The Broad Institute Genomics Platform"/>
            <consortium name="The Broad Institute Genome Sequencing Center for Infectious Disease"/>
            <person name="Wu L."/>
            <person name="Ma J."/>
        </authorList>
    </citation>
    <scope>NUCLEOTIDE SEQUENCE [LARGE SCALE GENOMIC DNA]</scope>
    <source>
        <strain evidence="10 11">JCM 4505</strain>
    </source>
</reference>
<evidence type="ECO:0000256" key="7">
    <source>
        <dbReference type="PROSITE-ProRule" id="PRU10141"/>
    </source>
</evidence>
<dbReference type="PROSITE" id="PS00107">
    <property type="entry name" value="PROTEIN_KINASE_ATP"/>
    <property type="match status" value="1"/>
</dbReference>
<dbReference type="PROSITE" id="PS50011">
    <property type="entry name" value="PROTEIN_KINASE_DOM"/>
    <property type="match status" value="1"/>
</dbReference>
<dbReference type="EC" id="2.7.11.1" evidence="1"/>
<evidence type="ECO:0000256" key="3">
    <source>
        <dbReference type="ARBA" id="ARBA00022679"/>
    </source>
</evidence>
<feature type="region of interest" description="Disordered" evidence="8">
    <location>
        <begin position="330"/>
        <end position="492"/>
    </location>
</feature>
<dbReference type="Gene3D" id="1.10.510.10">
    <property type="entry name" value="Transferase(Phosphotransferase) domain 1"/>
    <property type="match status" value="1"/>
</dbReference>